<feature type="region of interest" description="Disordered" evidence="1">
    <location>
        <begin position="55"/>
        <end position="77"/>
    </location>
</feature>
<dbReference type="GeneTree" id="ENSGT00940000155137"/>
<dbReference type="Gene3D" id="1.10.10.10">
    <property type="entry name" value="Winged helix-like DNA-binding domain superfamily/Winged helix DNA-binding domain"/>
    <property type="match status" value="1"/>
</dbReference>
<evidence type="ECO:0000313" key="4">
    <source>
        <dbReference type="Proteomes" id="UP000472273"/>
    </source>
</evidence>
<sequence length="320" mass="36593">MAGSSVKMQPACDRADSLLHDRNATDARGQEQQVQLRQRLRELPTLLRSGLTLRRKRSDGGGRNVSRRISNPYEENPPIKSYEEDALCAGRALRNVFLLQAAALIKDRMSLMGLCRQSCIGSELVDWLLRCCTFINSRSTAAGIWQLLLNMGIVFSVDKQIYFLDRYVFYQFSSDECTYLFCEYEGEKGWINGVKFLLKMVPHIYNTIFLMSRKSGEYTNFLTNVMSWDCGFKYLFPFPPTLKAGVMCKIQEQEDIGHIELVQKFAKENCHVPQANKREPLDDEVTTAQVKELDQDVLVLRRVLSQSPTPTSRSTQLESC</sequence>
<organism evidence="3 4">
    <name type="scientific">Pseudonaja textilis</name>
    <name type="common">Eastern brown snake</name>
    <dbReference type="NCBI Taxonomy" id="8673"/>
    <lineage>
        <taxon>Eukaryota</taxon>
        <taxon>Metazoa</taxon>
        <taxon>Chordata</taxon>
        <taxon>Craniata</taxon>
        <taxon>Vertebrata</taxon>
        <taxon>Euteleostomi</taxon>
        <taxon>Lepidosauria</taxon>
        <taxon>Squamata</taxon>
        <taxon>Bifurcata</taxon>
        <taxon>Unidentata</taxon>
        <taxon>Episquamata</taxon>
        <taxon>Toxicofera</taxon>
        <taxon>Serpentes</taxon>
        <taxon>Colubroidea</taxon>
        <taxon>Elapidae</taxon>
        <taxon>Hydrophiinae</taxon>
        <taxon>Pseudonaja</taxon>
    </lineage>
</organism>
<evidence type="ECO:0000259" key="2">
    <source>
        <dbReference type="PROSITE" id="PS50186"/>
    </source>
</evidence>
<accession>A0A670ZEZ9</accession>
<dbReference type="SUPFAM" id="SSF46785">
    <property type="entry name" value="Winged helix' DNA-binding domain"/>
    <property type="match status" value="1"/>
</dbReference>
<dbReference type="Proteomes" id="UP000472273">
    <property type="component" value="Unplaced"/>
</dbReference>
<dbReference type="InterPro" id="IPR036390">
    <property type="entry name" value="WH_DNA-bd_sf"/>
</dbReference>
<dbReference type="GO" id="GO:0035556">
    <property type="term" value="P:intracellular signal transduction"/>
    <property type="evidence" value="ECO:0007669"/>
    <property type="project" value="InterPro"/>
</dbReference>
<reference evidence="3" key="1">
    <citation type="submission" date="2025-08" db="UniProtKB">
        <authorList>
            <consortium name="Ensembl"/>
        </authorList>
    </citation>
    <scope>IDENTIFICATION</scope>
</reference>
<protein>
    <recommendedName>
        <fullName evidence="2">DEP domain-containing protein</fullName>
    </recommendedName>
</protein>
<dbReference type="SMART" id="SM00049">
    <property type="entry name" value="DEP"/>
    <property type="match status" value="1"/>
</dbReference>
<dbReference type="InterPro" id="IPR000591">
    <property type="entry name" value="DEP_dom"/>
</dbReference>
<name>A0A670ZEZ9_PSETE</name>
<dbReference type="AlphaFoldDB" id="A0A670ZEZ9"/>
<evidence type="ECO:0000256" key="1">
    <source>
        <dbReference type="SAM" id="MobiDB-lite"/>
    </source>
</evidence>
<reference evidence="3" key="2">
    <citation type="submission" date="2025-09" db="UniProtKB">
        <authorList>
            <consortium name="Ensembl"/>
        </authorList>
    </citation>
    <scope>IDENTIFICATION</scope>
</reference>
<keyword evidence="4" id="KW-1185">Reference proteome</keyword>
<dbReference type="Ensembl" id="ENSPTXT00000020797.1">
    <property type="protein sequence ID" value="ENSPTXP00000020181.1"/>
    <property type="gene ID" value="ENSPTXG00000013964.1"/>
</dbReference>
<dbReference type="InterPro" id="IPR036388">
    <property type="entry name" value="WH-like_DNA-bd_sf"/>
</dbReference>
<proteinExistence type="predicted"/>
<dbReference type="PROSITE" id="PS50186">
    <property type="entry name" value="DEP"/>
    <property type="match status" value="1"/>
</dbReference>
<evidence type="ECO:0000313" key="3">
    <source>
        <dbReference type="Ensembl" id="ENSPTXP00000020181.1"/>
    </source>
</evidence>
<feature type="domain" description="DEP" evidence="2">
    <location>
        <begin position="99"/>
        <end position="174"/>
    </location>
</feature>
<dbReference type="OMA" id="TEMARYC"/>
<dbReference type="Pfam" id="PF00610">
    <property type="entry name" value="DEP"/>
    <property type="match status" value="1"/>
</dbReference>